<dbReference type="FunFam" id="3.90.190.10:FF:000006">
    <property type="entry name" value="Dual specificity protein phosphatase CDC14B"/>
    <property type="match status" value="1"/>
</dbReference>
<dbReference type="InterPro" id="IPR000387">
    <property type="entry name" value="Tyr_Pase_dom"/>
</dbReference>
<dbReference type="CDD" id="cd14499">
    <property type="entry name" value="CDC14_C"/>
    <property type="match status" value="1"/>
</dbReference>
<reference evidence="11 12" key="1">
    <citation type="journal article" date="2013" name="Genome Biol.">
        <title>Draft genome of the mountain pine beetle, Dendroctonus ponderosae Hopkins, a major forest pest.</title>
        <authorList>
            <person name="Keeling C.I."/>
            <person name="Yuen M.M."/>
            <person name="Liao N.Y."/>
            <person name="Docking T.R."/>
            <person name="Chan S.K."/>
            <person name="Taylor G.A."/>
            <person name="Palmquist D.L."/>
            <person name="Jackman S.D."/>
            <person name="Nguyen A."/>
            <person name="Li M."/>
            <person name="Henderson H."/>
            <person name="Janes J.K."/>
            <person name="Zhao Y."/>
            <person name="Pandoh P."/>
            <person name="Moore R."/>
            <person name="Sperling F.A."/>
            <person name="Huber D.P."/>
            <person name="Birol I."/>
            <person name="Jones S.J."/>
            <person name="Bohlmann J."/>
        </authorList>
    </citation>
    <scope>NUCLEOTIDE SEQUENCE</scope>
</reference>
<dbReference type="GO" id="GO:0051301">
    <property type="term" value="P:cell division"/>
    <property type="evidence" value="ECO:0007669"/>
    <property type="project" value="UniProtKB-KW"/>
</dbReference>
<dbReference type="PROSITE" id="PS50056">
    <property type="entry name" value="TYR_PHOSPHATASE_2"/>
    <property type="match status" value="1"/>
</dbReference>
<dbReference type="GO" id="GO:0004725">
    <property type="term" value="F:protein tyrosine phosphatase activity"/>
    <property type="evidence" value="ECO:0007669"/>
    <property type="project" value="UniProtKB-EC"/>
</dbReference>
<dbReference type="InterPro" id="IPR020422">
    <property type="entry name" value="TYR_PHOSPHATASE_DUAL_dom"/>
</dbReference>
<dbReference type="Pfam" id="PF14671">
    <property type="entry name" value="DSPn"/>
    <property type="match status" value="1"/>
</dbReference>
<dbReference type="Proteomes" id="UP000019118">
    <property type="component" value="Unassembled WGS sequence"/>
</dbReference>
<dbReference type="Proteomes" id="UP000030742">
    <property type="component" value="Unassembled WGS sequence"/>
</dbReference>
<dbReference type="Pfam" id="PF00782">
    <property type="entry name" value="DSPc"/>
    <property type="match status" value="1"/>
</dbReference>
<comment type="similarity">
    <text evidence="1">Belongs to the protein-tyrosine phosphatase family. Non-receptor class CDC14 subfamily.</text>
</comment>
<name>U4U4V5_DENPD</name>
<evidence type="ECO:0000256" key="6">
    <source>
        <dbReference type="ARBA" id="ARBA00023306"/>
    </source>
</evidence>
<dbReference type="InterPro" id="IPR029021">
    <property type="entry name" value="Prot-tyrosine_phosphatase-like"/>
</dbReference>
<dbReference type="SMART" id="SM00195">
    <property type="entry name" value="DSPc"/>
    <property type="match status" value="1"/>
</dbReference>
<keyword evidence="4" id="KW-0378">Hydrolase</keyword>
<evidence type="ECO:0000313" key="12">
    <source>
        <dbReference type="Proteomes" id="UP000030742"/>
    </source>
</evidence>
<dbReference type="SMART" id="SM00404">
    <property type="entry name" value="PTPc_motif"/>
    <property type="match status" value="1"/>
</dbReference>
<evidence type="ECO:0000313" key="11">
    <source>
        <dbReference type="Proteomes" id="UP000019118"/>
    </source>
</evidence>
<evidence type="ECO:0000256" key="5">
    <source>
        <dbReference type="ARBA" id="ARBA00022912"/>
    </source>
</evidence>
<dbReference type="Gene3D" id="3.90.190.10">
    <property type="entry name" value="Protein tyrosine phosphatase superfamily"/>
    <property type="match status" value="2"/>
</dbReference>
<dbReference type="PROSITE" id="PS00383">
    <property type="entry name" value="TYR_PHOSPHATASE_1"/>
    <property type="match status" value="1"/>
</dbReference>
<dbReference type="InterPro" id="IPR000340">
    <property type="entry name" value="Dual-sp_phosphatase_cat-dom"/>
</dbReference>
<evidence type="ECO:0000313" key="10">
    <source>
        <dbReference type="EnsemblMetazoa" id="XP_019769762.1"/>
    </source>
</evidence>
<dbReference type="InterPro" id="IPR050561">
    <property type="entry name" value="PTP"/>
</dbReference>
<evidence type="ECO:0000256" key="1">
    <source>
        <dbReference type="ARBA" id="ARBA00007315"/>
    </source>
</evidence>
<accession>U4U4V5</accession>
<dbReference type="KEGG" id="dpa:109544157"/>
<dbReference type="EnsemblMetazoa" id="XM_019914203.1">
    <property type="protein sequence ID" value="XP_019769762.1"/>
    <property type="gene ID" value="LOC109544157"/>
</dbReference>
<evidence type="ECO:0000313" key="9">
    <source>
        <dbReference type="EMBL" id="ERL87343.1"/>
    </source>
</evidence>
<dbReference type="InterPro" id="IPR029260">
    <property type="entry name" value="DSPn"/>
</dbReference>
<dbReference type="PROSITE" id="PS50054">
    <property type="entry name" value="TYR_PHOSPHATASE_DUAL"/>
    <property type="match status" value="1"/>
</dbReference>
<dbReference type="InterPro" id="IPR044506">
    <property type="entry name" value="CDC14_C"/>
</dbReference>
<dbReference type="AlphaFoldDB" id="U4U4V5"/>
<dbReference type="InterPro" id="IPR003595">
    <property type="entry name" value="Tyr_Pase_cat"/>
</dbReference>
<dbReference type="STRING" id="77166.U4U4V5"/>
<evidence type="ECO:0000256" key="4">
    <source>
        <dbReference type="ARBA" id="ARBA00022801"/>
    </source>
</evidence>
<evidence type="ECO:0000259" key="7">
    <source>
        <dbReference type="PROSITE" id="PS50054"/>
    </source>
</evidence>
<keyword evidence="6" id="KW-0131">Cell cycle</keyword>
<dbReference type="PANTHER" id="PTHR23339">
    <property type="entry name" value="TYROSINE SPECIFIC PROTEIN PHOSPHATASE AND DUAL SPECIFICITY PROTEIN PHOSPHATASE"/>
    <property type="match status" value="1"/>
</dbReference>
<dbReference type="OrthoDB" id="266663at2759"/>
<dbReference type="CDD" id="cd17657">
    <property type="entry name" value="CDC14_N"/>
    <property type="match status" value="1"/>
</dbReference>
<keyword evidence="11" id="KW-1185">Reference proteome</keyword>
<reference evidence="10" key="2">
    <citation type="submission" date="2024-08" db="UniProtKB">
        <authorList>
            <consortium name="EnsemblMetazoa"/>
        </authorList>
    </citation>
    <scope>IDENTIFICATION</scope>
</reference>
<gene>
    <name evidence="10" type="primary">109544157</name>
    <name evidence="9" type="ORF">D910_04738</name>
</gene>
<proteinExistence type="inferred from homology"/>
<dbReference type="EC" id="3.1.3.48" evidence="2"/>
<feature type="domain" description="Tyrosine specific protein phosphatases" evidence="8">
    <location>
        <begin position="257"/>
        <end position="322"/>
    </location>
</feature>
<protein>
    <recommendedName>
        <fullName evidence="2">protein-tyrosine-phosphatase</fullName>
        <ecNumber evidence="2">3.1.3.48</ecNumber>
    </recommendedName>
</protein>
<evidence type="ECO:0000256" key="3">
    <source>
        <dbReference type="ARBA" id="ARBA00022618"/>
    </source>
</evidence>
<feature type="domain" description="Tyrosine-protein phosphatase" evidence="7">
    <location>
        <begin position="184"/>
        <end position="335"/>
    </location>
</feature>
<keyword evidence="5" id="KW-0904">Protein phosphatase</keyword>
<evidence type="ECO:0000259" key="8">
    <source>
        <dbReference type="PROSITE" id="PS50056"/>
    </source>
</evidence>
<dbReference type="InterPro" id="IPR016130">
    <property type="entry name" value="Tyr_Pase_AS"/>
</dbReference>
<evidence type="ECO:0000256" key="2">
    <source>
        <dbReference type="ARBA" id="ARBA00013064"/>
    </source>
</evidence>
<organism evidence="9 12">
    <name type="scientific">Dendroctonus ponderosae</name>
    <name type="common">Mountain pine beetle</name>
    <dbReference type="NCBI Taxonomy" id="77166"/>
    <lineage>
        <taxon>Eukaryota</taxon>
        <taxon>Metazoa</taxon>
        <taxon>Ecdysozoa</taxon>
        <taxon>Arthropoda</taxon>
        <taxon>Hexapoda</taxon>
        <taxon>Insecta</taxon>
        <taxon>Pterygota</taxon>
        <taxon>Neoptera</taxon>
        <taxon>Endopterygota</taxon>
        <taxon>Coleoptera</taxon>
        <taxon>Polyphaga</taxon>
        <taxon>Cucujiformia</taxon>
        <taxon>Curculionidae</taxon>
        <taxon>Scolytinae</taxon>
        <taxon>Dendroctonus</taxon>
    </lineage>
</organism>
<dbReference type="SUPFAM" id="SSF52799">
    <property type="entry name" value="(Phosphotyrosine protein) phosphatases II"/>
    <property type="match status" value="2"/>
</dbReference>
<dbReference type="EMBL" id="KB631940">
    <property type="protein sequence ID" value="ERL87343.1"/>
    <property type="molecule type" value="Genomic_DNA"/>
</dbReference>
<sequence>MERILKNPQSEIESVVEILSNTLYFAVLKSPISRKLQTEGDLFYFSIDDELHYQHYYCDFGPLNISCLYKYCMKLNRYMQFARRIKGIVHYTCSHPDKRTNAAFLMGAYCVLYLKMEPKAALQLIQKSGQLKPFLDASQCFCQFTLKMIDCYQAVAKAQSFNFFNFDDFNVSEYDLYNKLEYGDINWLLPRKFLAFIGPADNRTAHPPEFYIKYFLKNDVKTVIRLNNVLYDSYAFMQVGIQHYDLIFPDGSTPPKEILLKFLYIAESAPTAVGVHCKAGLGRTGCLIGAYLMKHYRMTAREAIAWLRICRPGSVIGQQQVWLEKLQSWLWRIGSQYRLQHYGEGDKIPRHRYGIYSKQWPVEREKAIRDARQSIQTTFTRSQIGTFVQEQRKRKQSSDKFQGVDSRIFPSSGDNFKHIAKLLNSVHGFCQTEKEATEKRPTRVEKKLNCTLELAPKKPLITHSGKKLLVKAPYKHAASQGDKLNEIKMLRNQKPKVSKSVKCRHI</sequence>
<keyword evidence="3" id="KW-0132">Cell division</keyword>